<comment type="caution">
    <text evidence="1">The sequence shown here is derived from an EMBL/GenBank/DDBJ whole genome shotgun (WGS) entry which is preliminary data.</text>
</comment>
<organism evidence="1 2">
    <name type="scientific">Rhododendron molle</name>
    <name type="common">Chinese azalea</name>
    <name type="synonym">Azalea mollis</name>
    <dbReference type="NCBI Taxonomy" id="49168"/>
    <lineage>
        <taxon>Eukaryota</taxon>
        <taxon>Viridiplantae</taxon>
        <taxon>Streptophyta</taxon>
        <taxon>Embryophyta</taxon>
        <taxon>Tracheophyta</taxon>
        <taxon>Spermatophyta</taxon>
        <taxon>Magnoliopsida</taxon>
        <taxon>eudicotyledons</taxon>
        <taxon>Gunneridae</taxon>
        <taxon>Pentapetalae</taxon>
        <taxon>asterids</taxon>
        <taxon>Ericales</taxon>
        <taxon>Ericaceae</taxon>
        <taxon>Ericoideae</taxon>
        <taxon>Rhodoreae</taxon>
        <taxon>Rhododendron</taxon>
    </lineage>
</organism>
<proteinExistence type="predicted"/>
<keyword evidence="2" id="KW-1185">Reference proteome</keyword>
<evidence type="ECO:0000313" key="2">
    <source>
        <dbReference type="Proteomes" id="UP001062846"/>
    </source>
</evidence>
<evidence type="ECO:0000313" key="1">
    <source>
        <dbReference type="EMBL" id="KAI8539224.1"/>
    </source>
</evidence>
<dbReference type="EMBL" id="CM046396">
    <property type="protein sequence ID" value="KAI8539224.1"/>
    <property type="molecule type" value="Genomic_DNA"/>
</dbReference>
<name>A0ACC0MF54_RHOML</name>
<dbReference type="Proteomes" id="UP001062846">
    <property type="component" value="Chromosome 9"/>
</dbReference>
<protein>
    <submittedName>
        <fullName evidence="1">Uncharacterized protein</fullName>
    </submittedName>
</protein>
<reference evidence="1" key="1">
    <citation type="submission" date="2022-02" db="EMBL/GenBank/DDBJ databases">
        <title>Plant Genome Project.</title>
        <authorList>
            <person name="Zhang R.-G."/>
        </authorList>
    </citation>
    <scope>NUCLEOTIDE SEQUENCE</scope>
    <source>
        <strain evidence="1">AT1</strain>
    </source>
</reference>
<gene>
    <name evidence="1" type="ORF">RHMOL_Rhmol09G0165000</name>
</gene>
<sequence length="91" mass="10263">MLGFPKPKKKGGKKKQSDLLRSAVAAAALPLSSIGINRTYLDEAHAIWPLTRLCASIIRVMKRILLVDLRLWKPKMRKGLRHMVSIIMIDS</sequence>
<accession>A0ACC0MF54</accession>